<keyword evidence="2" id="KW-1185">Reference proteome</keyword>
<organism evidence="1 2">
    <name type="scientific">Lipomyces orientalis</name>
    <dbReference type="NCBI Taxonomy" id="1233043"/>
    <lineage>
        <taxon>Eukaryota</taxon>
        <taxon>Fungi</taxon>
        <taxon>Dikarya</taxon>
        <taxon>Ascomycota</taxon>
        <taxon>Saccharomycotina</taxon>
        <taxon>Lipomycetes</taxon>
        <taxon>Lipomycetales</taxon>
        <taxon>Lipomycetaceae</taxon>
        <taxon>Lipomyces</taxon>
    </lineage>
</organism>
<evidence type="ECO:0000313" key="1">
    <source>
        <dbReference type="EMBL" id="KAK9319503.1"/>
    </source>
</evidence>
<proteinExistence type="predicted"/>
<protein>
    <submittedName>
        <fullName evidence="1">Ribosome biogenesis protein Nop16-domain-containing protein</fullName>
    </submittedName>
</protein>
<gene>
    <name evidence="1" type="ORF">V1517DRAFT_332342</name>
</gene>
<sequence>MVSVRRRRKQKSALPKVTRRHNDKQRKVRIKSHAIIAGFAANWDEKSTLSQNYKKLGLTSRLSKPTGGIQQELKHRGSEKK</sequence>
<reference evidence="2" key="1">
    <citation type="journal article" date="2024" name="Front. Bioeng. Biotechnol.">
        <title>Genome-scale model development and genomic sequencing of the oleaginous clade Lipomyces.</title>
        <authorList>
            <person name="Czajka J.J."/>
            <person name="Han Y."/>
            <person name="Kim J."/>
            <person name="Mondo S.J."/>
            <person name="Hofstad B.A."/>
            <person name="Robles A."/>
            <person name="Haridas S."/>
            <person name="Riley R."/>
            <person name="LaButti K."/>
            <person name="Pangilinan J."/>
            <person name="Andreopoulos W."/>
            <person name="Lipzen A."/>
            <person name="Yan J."/>
            <person name="Wang M."/>
            <person name="Ng V."/>
            <person name="Grigoriev I.V."/>
            <person name="Spatafora J.W."/>
            <person name="Magnuson J.K."/>
            <person name="Baker S.E."/>
            <person name="Pomraning K.R."/>
        </authorList>
    </citation>
    <scope>NUCLEOTIDE SEQUENCE [LARGE SCALE GENOMIC DNA]</scope>
    <source>
        <strain evidence="2">CBS 10300</strain>
    </source>
</reference>
<dbReference type="EMBL" id="MU970182">
    <property type="protein sequence ID" value="KAK9319503.1"/>
    <property type="molecule type" value="Genomic_DNA"/>
</dbReference>
<accession>A0ACC3TEF1</accession>
<dbReference type="Proteomes" id="UP001489719">
    <property type="component" value="Unassembled WGS sequence"/>
</dbReference>
<evidence type="ECO:0000313" key="2">
    <source>
        <dbReference type="Proteomes" id="UP001489719"/>
    </source>
</evidence>
<comment type="caution">
    <text evidence="1">The sequence shown here is derived from an EMBL/GenBank/DDBJ whole genome shotgun (WGS) entry which is preliminary data.</text>
</comment>
<name>A0ACC3TEF1_9ASCO</name>